<feature type="region of interest" description="Disordered" evidence="5">
    <location>
        <begin position="1"/>
        <end position="21"/>
    </location>
</feature>
<comment type="caution">
    <text evidence="8">The sequence shown here is derived from an EMBL/GenBank/DDBJ whole genome shotgun (WGS) entry which is preliminary data.</text>
</comment>
<evidence type="ECO:0000256" key="2">
    <source>
        <dbReference type="ARBA" id="ARBA00005695"/>
    </source>
</evidence>
<name>A0A4Q2L868_9MICO</name>
<evidence type="ECO:0000313" key="8">
    <source>
        <dbReference type="EMBL" id="RXZ72541.1"/>
    </source>
</evidence>
<evidence type="ECO:0000256" key="1">
    <source>
        <dbReference type="ARBA" id="ARBA00004196"/>
    </source>
</evidence>
<keyword evidence="6" id="KW-0472">Membrane</keyword>
<keyword evidence="6" id="KW-1133">Transmembrane helix</keyword>
<feature type="compositionally biased region" description="Polar residues" evidence="5">
    <location>
        <begin position="7"/>
        <end position="21"/>
    </location>
</feature>
<proteinExistence type="inferred from homology"/>
<keyword evidence="3" id="KW-0813">Transport</keyword>
<dbReference type="GO" id="GO:0015833">
    <property type="term" value="P:peptide transport"/>
    <property type="evidence" value="ECO:0007669"/>
    <property type="project" value="TreeGrafter"/>
</dbReference>
<dbReference type="EMBL" id="SDPN01000004">
    <property type="protein sequence ID" value="RXZ72541.1"/>
    <property type="molecule type" value="Genomic_DNA"/>
</dbReference>
<dbReference type="OrthoDB" id="5240629at2"/>
<feature type="transmembrane region" description="Helical" evidence="6">
    <location>
        <begin position="71"/>
        <end position="92"/>
    </location>
</feature>
<dbReference type="Gene3D" id="3.40.190.10">
    <property type="entry name" value="Periplasmic binding protein-like II"/>
    <property type="match status" value="1"/>
</dbReference>
<protein>
    <submittedName>
        <fullName evidence="8">ABC transporter substrate-binding protein</fullName>
    </submittedName>
</protein>
<organism evidence="8 9">
    <name type="scientific">Agromyces albus</name>
    <dbReference type="NCBI Taxonomy" id="205332"/>
    <lineage>
        <taxon>Bacteria</taxon>
        <taxon>Bacillati</taxon>
        <taxon>Actinomycetota</taxon>
        <taxon>Actinomycetes</taxon>
        <taxon>Micrococcales</taxon>
        <taxon>Microbacteriaceae</taxon>
        <taxon>Agromyces</taxon>
    </lineage>
</organism>
<dbReference type="GO" id="GO:1904680">
    <property type="term" value="F:peptide transmembrane transporter activity"/>
    <property type="evidence" value="ECO:0007669"/>
    <property type="project" value="TreeGrafter"/>
</dbReference>
<keyword evidence="9" id="KW-1185">Reference proteome</keyword>
<dbReference type="InterPro" id="IPR039424">
    <property type="entry name" value="SBP_5"/>
</dbReference>
<evidence type="ECO:0000256" key="4">
    <source>
        <dbReference type="ARBA" id="ARBA00022729"/>
    </source>
</evidence>
<feature type="domain" description="Solute-binding protein family 5" evidence="7">
    <location>
        <begin position="149"/>
        <end position="488"/>
    </location>
</feature>
<reference evidence="8 9" key="1">
    <citation type="submission" date="2019-01" db="EMBL/GenBank/DDBJ databases">
        <title>Agromyces.</title>
        <authorList>
            <person name="Li J."/>
        </authorList>
    </citation>
    <scope>NUCLEOTIDE SEQUENCE [LARGE SCALE GENOMIC DNA]</scope>
    <source>
        <strain evidence="8 9">DSM 15934</strain>
    </source>
</reference>
<dbReference type="GO" id="GO:0030313">
    <property type="term" value="C:cell envelope"/>
    <property type="evidence" value="ECO:0007669"/>
    <property type="project" value="UniProtKB-SubCell"/>
</dbReference>
<dbReference type="GO" id="GO:0043190">
    <property type="term" value="C:ATP-binding cassette (ABC) transporter complex"/>
    <property type="evidence" value="ECO:0007669"/>
    <property type="project" value="InterPro"/>
</dbReference>
<evidence type="ECO:0000256" key="3">
    <source>
        <dbReference type="ARBA" id="ARBA00022448"/>
    </source>
</evidence>
<accession>A0A4Q2L868</accession>
<keyword evidence="4" id="KW-0732">Signal</keyword>
<dbReference type="Pfam" id="PF00496">
    <property type="entry name" value="SBP_bac_5"/>
    <property type="match status" value="1"/>
</dbReference>
<keyword evidence="6" id="KW-0812">Transmembrane</keyword>
<dbReference type="InterPro" id="IPR030678">
    <property type="entry name" value="Peptide/Ni-bd"/>
</dbReference>
<dbReference type="Proteomes" id="UP000293865">
    <property type="component" value="Unassembled WGS sequence"/>
</dbReference>
<dbReference type="PIRSF" id="PIRSF002741">
    <property type="entry name" value="MppA"/>
    <property type="match status" value="1"/>
</dbReference>
<dbReference type="SUPFAM" id="SSF53850">
    <property type="entry name" value="Periplasmic binding protein-like II"/>
    <property type="match status" value="1"/>
</dbReference>
<dbReference type="GO" id="GO:0042597">
    <property type="term" value="C:periplasmic space"/>
    <property type="evidence" value="ECO:0007669"/>
    <property type="project" value="UniProtKB-ARBA"/>
</dbReference>
<evidence type="ECO:0000256" key="6">
    <source>
        <dbReference type="SAM" id="Phobius"/>
    </source>
</evidence>
<evidence type="ECO:0000259" key="7">
    <source>
        <dbReference type="Pfam" id="PF00496"/>
    </source>
</evidence>
<comment type="subcellular location">
    <subcellularLocation>
        <location evidence="1">Cell envelope</location>
    </subcellularLocation>
</comment>
<dbReference type="InterPro" id="IPR000914">
    <property type="entry name" value="SBP_5_dom"/>
</dbReference>
<dbReference type="PANTHER" id="PTHR30290">
    <property type="entry name" value="PERIPLASMIC BINDING COMPONENT OF ABC TRANSPORTER"/>
    <property type="match status" value="1"/>
</dbReference>
<gene>
    <name evidence="8" type="ORF">ESP51_03495</name>
</gene>
<dbReference type="PANTHER" id="PTHR30290:SF10">
    <property type="entry name" value="PERIPLASMIC OLIGOPEPTIDE-BINDING PROTEIN-RELATED"/>
    <property type="match status" value="1"/>
</dbReference>
<comment type="similarity">
    <text evidence="2">Belongs to the bacterial solute-binding protein 5 family.</text>
</comment>
<evidence type="ECO:0000256" key="5">
    <source>
        <dbReference type="SAM" id="MobiDB-lite"/>
    </source>
</evidence>
<dbReference type="Gene3D" id="3.10.105.10">
    <property type="entry name" value="Dipeptide-binding Protein, Domain 3"/>
    <property type="match status" value="1"/>
</dbReference>
<sequence length="578" mass="61894">MPRSIRHTSITTKPNCGNRLSNRMDGGLLAARPGESDRSAQVVKRLRRFGFHSKEYEHMSTFRTDRRARRLAVLPAAALAAALAITGCAGSPSPAATDSAAPIEEKDLAVAAVSAPNSLDPAQVVDGQQMFVWSSILDTLLRKSPETGELEPGAAEAWEYNEEGTELTLTLREGMTFSSGDPVTADAVAATLLRSKATPGSVQSRLAAVEDVVATDDLTVVITFSHFDPQFLDNLAQGPGAIGDPATMDEERTATDPVGSGPFTLDVAKTVPGSSYVLTKRDDYWDAENVPFKTLTVKVLQDPTASFNALQAGEINAATVQSQLVAQLNPDQFTITPNEAVAVAYLNILDRGGETWPALGDKRVRQAINLAIDREGVLKGLFSDMGLVTTQLVSPYGAIYDESLNETYEYDPEAGKELVEEAGYAGETFKIPSTFLSTTIEPVLTQAFSDIGLTLEWVAVPPQQAQSAARSGEYGLYYQILGFNSDSADLATTIGPAGFGNPRAYTDPTLDKLFGEIDSTVDFEAALPAYQELNEYVVDEAFVAPIVYMGANWATGDGITYAGKANTLSTIRLFAVTE</sequence>
<dbReference type="AlphaFoldDB" id="A0A4Q2L868"/>
<evidence type="ECO:0000313" key="9">
    <source>
        <dbReference type="Proteomes" id="UP000293865"/>
    </source>
</evidence>